<evidence type="ECO:0000256" key="3">
    <source>
        <dbReference type="ARBA" id="ARBA00022692"/>
    </source>
</evidence>
<proteinExistence type="predicted"/>
<keyword evidence="3 6" id="KW-0812">Transmembrane</keyword>
<evidence type="ECO:0000256" key="2">
    <source>
        <dbReference type="ARBA" id="ARBA00022448"/>
    </source>
</evidence>
<reference evidence="9 10" key="1">
    <citation type="submission" date="2023-09" db="EMBL/GenBank/DDBJ databases">
        <title>Flavobacterium sp. a novel bacteria isolate from Pepper rhizosphere.</title>
        <authorList>
            <person name="Peng Y."/>
            <person name="Lee J."/>
        </authorList>
    </citation>
    <scope>NUCLEOTIDE SEQUENCE [LARGE SCALE GENOMIC DNA]</scope>
    <source>
        <strain evidence="8">PMR2A8</strain>
        <strain evidence="9 10">PMTSA4</strain>
    </source>
</reference>
<accession>A0AA96F6I6</accession>
<dbReference type="Gene3D" id="1.20.1250.20">
    <property type="entry name" value="MFS general substrate transporter like domains"/>
    <property type="match status" value="1"/>
</dbReference>
<feature type="transmembrane region" description="Helical" evidence="6">
    <location>
        <begin position="117"/>
        <end position="137"/>
    </location>
</feature>
<accession>A0AA96EXG5</accession>
<dbReference type="EMBL" id="CP134890">
    <property type="protein sequence ID" value="WNM22706.1"/>
    <property type="molecule type" value="Genomic_DNA"/>
</dbReference>
<dbReference type="PROSITE" id="PS50850">
    <property type="entry name" value="MFS"/>
    <property type="match status" value="1"/>
</dbReference>
<feature type="transmembrane region" description="Helical" evidence="6">
    <location>
        <begin position="257"/>
        <end position="279"/>
    </location>
</feature>
<evidence type="ECO:0000256" key="6">
    <source>
        <dbReference type="SAM" id="Phobius"/>
    </source>
</evidence>
<evidence type="ECO:0000256" key="4">
    <source>
        <dbReference type="ARBA" id="ARBA00022989"/>
    </source>
</evidence>
<feature type="transmembrane region" description="Helical" evidence="6">
    <location>
        <begin position="325"/>
        <end position="343"/>
    </location>
</feature>
<dbReference type="Pfam" id="PF11700">
    <property type="entry name" value="ATG22"/>
    <property type="match status" value="1"/>
</dbReference>
<keyword evidence="4 6" id="KW-1133">Transmembrane helix</keyword>
<feature type="transmembrane region" description="Helical" evidence="6">
    <location>
        <begin position="61"/>
        <end position="80"/>
    </location>
</feature>
<organism evidence="9 10">
    <name type="scientific">Flavobacterium capsici</name>
    <dbReference type="NCBI Taxonomy" id="3075618"/>
    <lineage>
        <taxon>Bacteria</taxon>
        <taxon>Pseudomonadati</taxon>
        <taxon>Bacteroidota</taxon>
        <taxon>Flavobacteriia</taxon>
        <taxon>Flavobacteriales</taxon>
        <taxon>Flavobacteriaceae</taxon>
        <taxon>Flavobacterium</taxon>
    </lineage>
</organism>
<evidence type="ECO:0000256" key="1">
    <source>
        <dbReference type="ARBA" id="ARBA00004127"/>
    </source>
</evidence>
<evidence type="ECO:0000313" key="10">
    <source>
        <dbReference type="Proteomes" id="UP001304515"/>
    </source>
</evidence>
<feature type="transmembrane region" description="Helical" evidence="6">
    <location>
        <begin position="20"/>
        <end position="41"/>
    </location>
</feature>
<feature type="transmembrane region" description="Helical" evidence="6">
    <location>
        <begin position="158"/>
        <end position="177"/>
    </location>
</feature>
<keyword evidence="5 6" id="KW-0472">Membrane</keyword>
<feature type="transmembrane region" description="Helical" evidence="6">
    <location>
        <begin position="349"/>
        <end position="367"/>
    </location>
</feature>
<protein>
    <submittedName>
        <fullName evidence="9">MFS transporter</fullName>
    </submittedName>
</protein>
<feature type="domain" description="Major facilitator superfamily (MFS) profile" evidence="7">
    <location>
        <begin position="25"/>
        <end position="438"/>
    </location>
</feature>
<feature type="transmembrane region" description="Helical" evidence="6">
    <location>
        <begin position="197"/>
        <end position="219"/>
    </location>
</feature>
<evidence type="ECO:0000313" key="8">
    <source>
        <dbReference type="EMBL" id="WNM18655.1"/>
    </source>
</evidence>
<dbReference type="PANTHER" id="PTHR23519">
    <property type="entry name" value="AUTOPHAGY-RELATED PROTEIN 22"/>
    <property type="match status" value="1"/>
</dbReference>
<keyword evidence="2" id="KW-0813">Transport</keyword>
<sequence>MPTLPKGHPKLLNAWAFYDWANSVYSLVIASAVFPIFYNALFTKENPYVELFGHNFKNSALISFITAAAFLCVALFSPLLSGIADYMGNKKIFMRIFNYVGALSCIGLYFFDLQNIGLGLTFYFFGLIGFWGSLVFYNSYLPDIAFPEQQDSVSAKGYSLGYIGSVLLLVINIAMVMKPEWFHILDELGNPASMKAMRYSFAMVGIWWIVFSKYTYYYLPKGNSNNAKVNLSVIFNGFRELKKVWKILQTEVPLKRYLVSFFVFSMAVQTVMLVATYFGAQEIAWKDSDESQKGLITCILLIQLIAILGAFLTSRASAKYGNIKVLLFLNAFWMILCAFAYFITLPIEFYILAALVGLVMGGIQSLARSTYSKFLPETKDTASFFSFYDVAEKIGIVIGMLVYGLIDQITGSPRFAIVFLALFFLSGFLLLLRIPKKLVS</sequence>
<evidence type="ECO:0000313" key="9">
    <source>
        <dbReference type="EMBL" id="WNM22706.1"/>
    </source>
</evidence>
<dbReference type="Proteomes" id="UP001304515">
    <property type="component" value="Chromosome"/>
</dbReference>
<dbReference type="EMBL" id="CP134878">
    <property type="protein sequence ID" value="WNM18655.1"/>
    <property type="molecule type" value="Genomic_DNA"/>
</dbReference>
<name>A0AA96F6I6_9FLAO</name>
<feature type="transmembrane region" description="Helical" evidence="6">
    <location>
        <begin position="92"/>
        <end position="111"/>
    </location>
</feature>
<dbReference type="RefSeq" id="WP_313322736.1">
    <property type="nucleotide sequence ID" value="NZ_CP134878.1"/>
</dbReference>
<dbReference type="PANTHER" id="PTHR23519:SF1">
    <property type="entry name" value="AUTOPHAGY-RELATED PROTEIN 22"/>
    <property type="match status" value="1"/>
</dbReference>
<dbReference type="InterPro" id="IPR020846">
    <property type="entry name" value="MFS_dom"/>
</dbReference>
<dbReference type="InterPro" id="IPR050495">
    <property type="entry name" value="ATG22/LtaA_families"/>
</dbReference>
<dbReference type="GO" id="GO:0022857">
    <property type="term" value="F:transmembrane transporter activity"/>
    <property type="evidence" value="ECO:0007669"/>
    <property type="project" value="InterPro"/>
</dbReference>
<dbReference type="InterPro" id="IPR036259">
    <property type="entry name" value="MFS_trans_sf"/>
</dbReference>
<dbReference type="KEGG" id="fcj:RN605_04915"/>
<dbReference type="AlphaFoldDB" id="A0AA96F6I6"/>
<keyword evidence="10" id="KW-1185">Reference proteome</keyword>
<gene>
    <name evidence="9" type="ORF">RN605_04915</name>
    <name evidence="8" type="ORF">RN608_11615</name>
</gene>
<evidence type="ECO:0000259" key="7">
    <source>
        <dbReference type="PROSITE" id="PS50850"/>
    </source>
</evidence>
<dbReference type="GO" id="GO:0012505">
    <property type="term" value="C:endomembrane system"/>
    <property type="evidence" value="ECO:0007669"/>
    <property type="project" value="UniProtKB-SubCell"/>
</dbReference>
<evidence type="ECO:0000256" key="5">
    <source>
        <dbReference type="ARBA" id="ARBA00023136"/>
    </source>
</evidence>
<feature type="transmembrane region" description="Helical" evidence="6">
    <location>
        <begin position="412"/>
        <end position="432"/>
    </location>
</feature>
<dbReference type="SUPFAM" id="SSF103473">
    <property type="entry name" value="MFS general substrate transporter"/>
    <property type="match status" value="1"/>
</dbReference>
<feature type="transmembrane region" description="Helical" evidence="6">
    <location>
        <begin position="294"/>
        <end position="313"/>
    </location>
</feature>
<dbReference type="InterPro" id="IPR024671">
    <property type="entry name" value="Atg22-like"/>
</dbReference>
<feature type="transmembrane region" description="Helical" evidence="6">
    <location>
        <begin position="387"/>
        <end position="406"/>
    </location>
</feature>
<comment type="subcellular location">
    <subcellularLocation>
        <location evidence="1">Endomembrane system</location>
        <topology evidence="1">Multi-pass membrane protein</topology>
    </subcellularLocation>
</comment>